<evidence type="ECO:0000256" key="5">
    <source>
        <dbReference type="ARBA" id="ARBA00022801"/>
    </source>
</evidence>
<protein>
    <recommendedName>
        <fullName evidence="10">Murine leukemia virus integrase C-terminal domain-containing protein</fullName>
    </recommendedName>
</protein>
<keyword evidence="3" id="KW-0540">Nuclease</keyword>
<dbReference type="PANTHER" id="PTHR33166">
    <property type="entry name" value="GAG_P30 DOMAIN-CONTAINING PROTEIN"/>
    <property type="match status" value="1"/>
</dbReference>
<dbReference type="SUPFAM" id="SSF47943">
    <property type="entry name" value="Retrovirus capsid protein, N-terminal core domain"/>
    <property type="match status" value="1"/>
</dbReference>
<dbReference type="AlphaFoldDB" id="A0A3M0KKT8"/>
<dbReference type="GO" id="GO:0019068">
    <property type="term" value="P:virion assembly"/>
    <property type="evidence" value="ECO:0007669"/>
    <property type="project" value="InterPro"/>
</dbReference>
<organism evidence="8 9">
    <name type="scientific">Hirundo rustica rustica</name>
    <dbReference type="NCBI Taxonomy" id="333673"/>
    <lineage>
        <taxon>Eukaryota</taxon>
        <taxon>Metazoa</taxon>
        <taxon>Chordata</taxon>
        <taxon>Craniata</taxon>
        <taxon>Vertebrata</taxon>
        <taxon>Euteleostomi</taxon>
        <taxon>Archelosauria</taxon>
        <taxon>Archosauria</taxon>
        <taxon>Dinosauria</taxon>
        <taxon>Saurischia</taxon>
        <taxon>Theropoda</taxon>
        <taxon>Coelurosauria</taxon>
        <taxon>Aves</taxon>
        <taxon>Neognathae</taxon>
        <taxon>Neoaves</taxon>
        <taxon>Telluraves</taxon>
        <taxon>Australaves</taxon>
        <taxon>Passeriformes</taxon>
        <taxon>Sylvioidea</taxon>
        <taxon>Hirundinidae</taxon>
        <taxon>Hirundo</taxon>
    </lineage>
</organism>
<gene>
    <name evidence="8" type="ORF">DUI87_11970</name>
</gene>
<dbReference type="InterPro" id="IPR008919">
    <property type="entry name" value="Retrov_capsid_N"/>
</dbReference>
<reference evidence="8 9" key="1">
    <citation type="submission" date="2018-07" db="EMBL/GenBank/DDBJ databases">
        <title>A high quality draft genome assembly of the barn swallow (H. rustica rustica).</title>
        <authorList>
            <person name="Formenti G."/>
            <person name="Chiara M."/>
            <person name="Poveda L."/>
            <person name="Francoijs K.-J."/>
            <person name="Bonisoli-Alquati A."/>
            <person name="Canova L."/>
            <person name="Gianfranceschi L."/>
            <person name="Horner D.S."/>
            <person name="Saino N."/>
        </authorList>
    </citation>
    <scope>NUCLEOTIDE SEQUENCE [LARGE SCALE GENOMIC DNA]</scope>
    <source>
        <strain evidence="8">Chelidonia</strain>
        <tissue evidence="8">Blood</tissue>
    </source>
</reference>
<evidence type="ECO:0000259" key="7">
    <source>
        <dbReference type="Pfam" id="PF18697"/>
    </source>
</evidence>
<comment type="caution">
    <text evidence="8">The sequence shown here is derived from an EMBL/GenBank/DDBJ whole genome shotgun (WGS) entry which is preliminary data.</text>
</comment>
<dbReference type="InterPro" id="IPR003036">
    <property type="entry name" value="Gag_P30"/>
</dbReference>
<evidence type="ECO:0000313" key="9">
    <source>
        <dbReference type="Proteomes" id="UP000269221"/>
    </source>
</evidence>
<dbReference type="InterPro" id="IPR050462">
    <property type="entry name" value="Retroviral_Gag-Pol_poly"/>
</dbReference>
<dbReference type="GO" id="GO:0004519">
    <property type="term" value="F:endonuclease activity"/>
    <property type="evidence" value="ECO:0007669"/>
    <property type="project" value="UniProtKB-KW"/>
</dbReference>
<dbReference type="Pfam" id="PF02093">
    <property type="entry name" value="Gag_p30"/>
    <property type="match status" value="1"/>
</dbReference>
<name>A0A3M0KKT8_HIRRU</name>
<evidence type="ECO:0000259" key="6">
    <source>
        <dbReference type="Pfam" id="PF02093"/>
    </source>
</evidence>
<evidence type="ECO:0000256" key="2">
    <source>
        <dbReference type="ARBA" id="ARBA00022695"/>
    </source>
</evidence>
<dbReference type="Gene3D" id="1.10.375.10">
    <property type="entry name" value="Human Immunodeficiency Virus Type 1 Capsid Protein"/>
    <property type="match status" value="1"/>
</dbReference>
<keyword evidence="9" id="KW-1185">Reference proteome</keyword>
<keyword evidence="2" id="KW-0548">Nucleotidyltransferase</keyword>
<proteinExistence type="predicted"/>
<sequence length="288" mass="32606">MPLRQVPLGDQGGGFGFVIVPLTTQDIKGLKKELPPYLDDPIGVGEKIEEYLGNADYTWKDWDFLLGILFGSSEKLMILQKARQLWKDEHPEAARGAGPNVPNVPTVDDAIPQVDLQWNPNEEISLARLRDYRVYLIRAIKSAVSRTNNIAEAMSLEQEKHESPSHWLERIREALWKHGGMDPEGGAFDTLLKEAQLAQTLPLDFAVHNIQPGDWVLVKEWKEAPLEAKWRGPFQVLLTTETAIKTAEHGWTHHTRVKVSEALEIWTSQLEEKNGKPRLTLCRSGLEQ</sequence>
<dbReference type="OrthoDB" id="8947436at2759"/>
<keyword evidence="1" id="KW-0808">Transferase</keyword>
<evidence type="ECO:0000256" key="1">
    <source>
        <dbReference type="ARBA" id="ARBA00022679"/>
    </source>
</evidence>
<dbReference type="Proteomes" id="UP000269221">
    <property type="component" value="Unassembled WGS sequence"/>
</dbReference>
<evidence type="ECO:0000256" key="4">
    <source>
        <dbReference type="ARBA" id="ARBA00022759"/>
    </source>
</evidence>
<dbReference type="InterPro" id="IPR040643">
    <property type="entry name" value="MLVIN_C"/>
</dbReference>
<dbReference type="Pfam" id="PF18697">
    <property type="entry name" value="MLVIN_C"/>
    <property type="match status" value="1"/>
</dbReference>
<keyword evidence="5" id="KW-0378">Hydrolase</keyword>
<dbReference type="GO" id="GO:0016787">
    <property type="term" value="F:hydrolase activity"/>
    <property type="evidence" value="ECO:0007669"/>
    <property type="project" value="UniProtKB-KW"/>
</dbReference>
<keyword evidence="4" id="KW-0255">Endonuclease</keyword>
<dbReference type="EMBL" id="QRBI01000108">
    <property type="protein sequence ID" value="RMC11844.1"/>
    <property type="molecule type" value="Genomic_DNA"/>
</dbReference>
<feature type="domain" description="Murine leukemia virus integrase C-terminal" evidence="7">
    <location>
        <begin position="208"/>
        <end position="260"/>
    </location>
</feature>
<evidence type="ECO:0000313" key="8">
    <source>
        <dbReference type="EMBL" id="RMC11844.1"/>
    </source>
</evidence>
<dbReference type="GO" id="GO:0016779">
    <property type="term" value="F:nucleotidyltransferase activity"/>
    <property type="evidence" value="ECO:0007669"/>
    <property type="project" value="UniProtKB-KW"/>
</dbReference>
<feature type="domain" description="Core shell protein Gag P30" evidence="6">
    <location>
        <begin position="26"/>
        <end position="188"/>
    </location>
</feature>
<dbReference type="Gene3D" id="2.30.30.850">
    <property type="match status" value="1"/>
</dbReference>
<evidence type="ECO:0008006" key="10">
    <source>
        <dbReference type="Google" id="ProtNLM"/>
    </source>
</evidence>
<accession>A0A3M0KKT8</accession>
<evidence type="ECO:0000256" key="3">
    <source>
        <dbReference type="ARBA" id="ARBA00022722"/>
    </source>
</evidence>